<accession>A0AAV6YSX5</accession>
<organism evidence="1 2">
    <name type="scientific">Engystomops pustulosus</name>
    <name type="common">Tungara frog</name>
    <name type="synonym">Physalaemus pustulosus</name>
    <dbReference type="NCBI Taxonomy" id="76066"/>
    <lineage>
        <taxon>Eukaryota</taxon>
        <taxon>Metazoa</taxon>
        <taxon>Chordata</taxon>
        <taxon>Craniata</taxon>
        <taxon>Vertebrata</taxon>
        <taxon>Euteleostomi</taxon>
        <taxon>Amphibia</taxon>
        <taxon>Batrachia</taxon>
        <taxon>Anura</taxon>
        <taxon>Neobatrachia</taxon>
        <taxon>Hyloidea</taxon>
        <taxon>Leptodactylidae</taxon>
        <taxon>Leiuperinae</taxon>
        <taxon>Engystomops</taxon>
    </lineage>
</organism>
<keyword evidence="2" id="KW-1185">Reference proteome</keyword>
<dbReference type="Proteomes" id="UP000824782">
    <property type="component" value="Unassembled WGS sequence"/>
</dbReference>
<proteinExistence type="predicted"/>
<evidence type="ECO:0000313" key="2">
    <source>
        <dbReference type="Proteomes" id="UP000824782"/>
    </source>
</evidence>
<dbReference type="EMBL" id="WNYA01023050">
    <property type="protein sequence ID" value="KAG8538217.1"/>
    <property type="molecule type" value="Genomic_DNA"/>
</dbReference>
<name>A0AAV6YSX5_ENGPU</name>
<dbReference type="AlphaFoldDB" id="A0AAV6YSX5"/>
<sequence length="91" mass="10450">MTIRYLPVPSPCVPSFISYIFAWPHFCTKLVYKICKLACGALQSTIRLHCNIIHAHPGASHILRFAYHINSFFTEMRPCKDIRNEALDTRG</sequence>
<evidence type="ECO:0000313" key="1">
    <source>
        <dbReference type="EMBL" id="KAG8538217.1"/>
    </source>
</evidence>
<gene>
    <name evidence="1" type="ORF">GDO81_023089</name>
</gene>
<comment type="caution">
    <text evidence="1">The sequence shown here is derived from an EMBL/GenBank/DDBJ whole genome shotgun (WGS) entry which is preliminary data.</text>
</comment>
<reference evidence="1" key="1">
    <citation type="thesis" date="2020" institute="ProQuest LLC" country="789 East Eisenhower Parkway, Ann Arbor, MI, USA">
        <title>Comparative Genomics and Chromosome Evolution.</title>
        <authorList>
            <person name="Mudd A.B."/>
        </authorList>
    </citation>
    <scope>NUCLEOTIDE SEQUENCE</scope>
    <source>
        <strain evidence="1">237g6f4</strain>
        <tissue evidence="1">Blood</tissue>
    </source>
</reference>
<protein>
    <submittedName>
        <fullName evidence="1">Uncharacterized protein</fullName>
    </submittedName>
</protein>